<dbReference type="EMBL" id="CP002515">
    <property type="protein sequence ID" value="AEP13326.1"/>
    <property type="molecule type" value="Genomic_DNA"/>
</dbReference>
<dbReference type="AlphaFoldDB" id="G2LKX1"/>
<evidence type="ECO:0000259" key="4">
    <source>
        <dbReference type="PROSITE" id="PS50893"/>
    </source>
</evidence>
<dbReference type="InterPro" id="IPR017871">
    <property type="entry name" value="ABC_transporter-like_CS"/>
</dbReference>
<evidence type="ECO:0000256" key="2">
    <source>
        <dbReference type="ARBA" id="ARBA00022840"/>
    </source>
</evidence>
<evidence type="ECO:0000313" key="6">
    <source>
        <dbReference type="Proteomes" id="UP000006791"/>
    </source>
</evidence>
<dbReference type="InterPro" id="IPR027417">
    <property type="entry name" value="P-loop_NTPase"/>
</dbReference>
<dbReference type="Gene3D" id="3.40.50.300">
    <property type="entry name" value="P-loop containing nucleotide triphosphate hydrolases"/>
    <property type="match status" value="1"/>
</dbReference>
<reference evidence="5 6" key="1">
    <citation type="journal article" date="2012" name="Environ. Microbiol.">
        <title>Complete genome of Candidatus Chloracidobacterium thermophilum, a chlorophyll-based photoheterotroph belonging to the phylum Acidobacteria.</title>
        <authorList>
            <person name="Garcia Costas A.M."/>
            <person name="Liu Z."/>
            <person name="Tomsho L.P."/>
            <person name="Schuster S.C."/>
            <person name="Ward D.M."/>
            <person name="Bryant D.A."/>
        </authorList>
    </citation>
    <scope>NUCLEOTIDE SEQUENCE [LARGE SCALE GENOMIC DNA]</scope>
    <source>
        <strain evidence="5 6">B</strain>
    </source>
</reference>
<evidence type="ECO:0000313" key="5">
    <source>
        <dbReference type="EMBL" id="AEP13326.1"/>
    </source>
</evidence>
<feature type="domain" description="ABC transporter" evidence="4">
    <location>
        <begin position="42"/>
        <end position="276"/>
    </location>
</feature>
<dbReference type="PROSITE" id="PS00211">
    <property type="entry name" value="ABC_TRANSPORTER_1"/>
    <property type="match status" value="1"/>
</dbReference>
<protein>
    <submittedName>
        <fullName evidence="5">ABC-type proline/glycine betaine transport systems, ATPase component</fullName>
    </submittedName>
</protein>
<dbReference type="SMART" id="SM00382">
    <property type="entry name" value="AAA"/>
    <property type="match status" value="1"/>
</dbReference>
<dbReference type="Proteomes" id="UP000006791">
    <property type="component" value="Chromosome 2"/>
</dbReference>
<dbReference type="GO" id="GO:0016887">
    <property type="term" value="F:ATP hydrolysis activity"/>
    <property type="evidence" value="ECO:0007669"/>
    <property type="project" value="InterPro"/>
</dbReference>
<dbReference type="STRING" id="981222.Cabther_B0324"/>
<dbReference type="InterPro" id="IPR003439">
    <property type="entry name" value="ABC_transporter-like_ATP-bd"/>
</dbReference>
<keyword evidence="6" id="KW-1185">Reference proteome</keyword>
<name>G2LKX1_CHLTF</name>
<dbReference type="KEGG" id="ctm:Cabther_B0324"/>
<gene>
    <name evidence="5" type="ordered locus">Cabther_B0324</name>
</gene>
<dbReference type="PANTHER" id="PTHR43869">
    <property type="entry name" value="GLYCINE BETAINE/PROLINE BETAINE TRANSPORT SYSTEM ATP-BINDING PROTEIN PROV"/>
    <property type="match status" value="1"/>
</dbReference>
<dbReference type="InterPro" id="IPR051921">
    <property type="entry name" value="ABC_osmolyte_uptake_ATP-bind"/>
</dbReference>
<sequence>MPPGEAPDGRGGVRANLNAPGRDMGEAMSNVSVPKPVAAPVVELRGVGLVRAGVPVLDGIDLAVASGEVFMLLGASGSGKTSLLKLVNRLLEPTSGEVRVAGQAVTAWEVIQLRRRMGYVMQDAGLFPHLTVERNVGLLLELSGWTPERRRARVVELLDSVGLPAGTYAGRFPSELSGGERQRVGLARALALDPDLLLLDEPFGALDPVVRSRLQQEFAELVARLGKTALFVTHDLREALRVGTRIGLLVGGRLVADAPPETFLKLDCPAVREYVQAARF</sequence>
<dbReference type="GO" id="GO:0005524">
    <property type="term" value="F:ATP binding"/>
    <property type="evidence" value="ECO:0007669"/>
    <property type="project" value="UniProtKB-KW"/>
</dbReference>
<dbReference type="SUPFAM" id="SSF52540">
    <property type="entry name" value="P-loop containing nucleoside triphosphate hydrolases"/>
    <property type="match status" value="1"/>
</dbReference>
<dbReference type="Pfam" id="PF00005">
    <property type="entry name" value="ABC_tran"/>
    <property type="match status" value="1"/>
</dbReference>
<dbReference type="InterPro" id="IPR003593">
    <property type="entry name" value="AAA+_ATPase"/>
</dbReference>
<feature type="region of interest" description="Disordered" evidence="3">
    <location>
        <begin position="1"/>
        <end position="26"/>
    </location>
</feature>
<evidence type="ECO:0000256" key="3">
    <source>
        <dbReference type="SAM" id="MobiDB-lite"/>
    </source>
</evidence>
<dbReference type="PROSITE" id="PS50893">
    <property type="entry name" value="ABC_TRANSPORTER_2"/>
    <property type="match status" value="1"/>
</dbReference>
<accession>G2LKX1</accession>
<proteinExistence type="predicted"/>
<keyword evidence="1" id="KW-0547">Nucleotide-binding</keyword>
<keyword evidence="2" id="KW-0067">ATP-binding</keyword>
<evidence type="ECO:0000256" key="1">
    <source>
        <dbReference type="ARBA" id="ARBA00022741"/>
    </source>
</evidence>
<dbReference type="HOGENOM" id="CLU_000604_1_22_0"/>
<organism evidence="5 6">
    <name type="scientific">Chloracidobacterium thermophilum (strain B)</name>
    <dbReference type="NCBI Taxonomy" id="981222"/>
    <lineage>
        <taxon>Bacteria</taxon>
        <taxon>Pseudomonadati</taxon>
        <taxon>Acidobacteriota</taxon>
        <taxon>Terriglobia</taxon>
        <taxon>Terriglobales</taxon>
        <taxon>Acidobacteriaceae</taxon>
        <taxon>Chloracidobacterium</taxon>
    </lineage>
</organism>
<dbReference type="PANTHER" id="PTHR43869:SF1">
    <property type="entry name" value="GLYCINE BETAINE_PROLINE BETAINE TRANSPORT SYSTEM ATP-BINDING PROTEIN PROV"/>
    <property type="match status" value="1"/>
</dbReference>